<sequence length="84" mass="9384">MILLALMAIVFSSQMTLNRQTHQVVLYEVARIKAGGKIGDIKPEVRLVIEKLVGLPYEQCWGNSKICQKMNITPEVATPVYKPA</sequence>
<name>A0A4U9VY55_SERFO</name>
<dbReference type="AlphaFoldDB" id="A0A4U9VY55"/>
<reference evidence="1" key="1">
    <citation type="submission" date="2019-05" db="EMBL/GenBank/DDBJ databases">
        <authorList>
            <consortium name="Pathogen Informatics"/>
        </authorList>
    </citation>
    <scope>NUCLEOTIDE SEQUENCE [LARGE SCALE GENOMIC DNA]</scope>
    <source>
        <strain evidence="1">NCTC12965</strain>
    </source>
</reference>
<protein>
    <submittedName>
        <fullName evidence="1">Uncharacterized protein</fullName>
    </submittedName>
</protein>
<accession>A0A4U9VY55</accession>
<organism evidence="1">
    <name type="scientific">Serratia fonticola</name>
    <dbReference type="NCBI Taxonomy" id="47917"/>
    <lineage>
        <taxon>Bacteria</taxon>
        <taxon>Pseudomonadati</taxon>
        <taxon>Pseudomonadota</taxon>
        <taxon>Gammaproteobacteria</taxon>
        <taxon>Enterobacterales</taxon>
        <taxon>Yersiniaceae</taxon>
        <taxon>Serratia</taxon>
    </lineage>
</organism>
<dbReference type="EMBL" id="CABEEZ010000118">
    <property type="protein sequence ID" value="VTR48701.1"/>
    <property type="molecule type" value="Genomic_DNA"/>
</dbReference>
<gene>
    <name evidence="1" type="ORF">NCTC12965_05713</name>
</gene>
<evidence type="ECO:0000313" key="1">
    <source>
        <dbReference type="EMBL" id="VTR48701.1"/>
    </source>
</evidence>
<proteinExistence type="predicted"/>